<feature type="transmembrane region" description="Helical" evidence="1">
    <location>
        <begin position="121"/>
        <end position="145"/>
    </location>
</feature>
<dbReference type="Pfam" id="PF07885">
    <property type="entry name" value="Ion_trans_2"/>
    <property type="match status" value="1"/>
</dbReference>
<keyword evidence="1" id="KW-0472">Membrane</keyword>
<dbReference type="InterPro" id="IPR013099">
    <property type="entry name" value="K_chnl_dom"/>
</dbReference>
<feature type="transmembrane region" description="Helical" evidence="1">
    <location>
        <begin position="35"/>
        <end position="53"/>
    </location>
</feature>
<keyword evidence="3" id="KW-0407">Ion channel</keyword>
<dbReference type="KEGG" id="nps:KRR39_22340"/>
<dbReference type="EMBL" id="CP077062">
    <property type="protein sequence ID" value="QWZ08047.1"/>
    <property type="molecule type" value="Genomic_DNA"/>
</dbReference>
<feature type="domain" description="Potassium channel" evidence="2">
    <location>
        <begin position="131"/>
        <end position="209"/>
    </location>
</feature>
<keyword evidence="1" id="KW-1133">Transmembrane helix</keyword>
<reference evidence="3" key="1">
    <citation type="submission" date="2021-06" db="EMBL/GenBank/DDBJ databases">
        <title>Complete genome sequence of Nocardioides sp. G188.</title>
        <authorList>
            <person name="Im W.-T."/>
        </authorList>
    </citation>
    <scope>NUCLEOTIDE SEQUENCE</scope>
    <source>
        <strain evidence="3">G188</strain>
    </source>
</reference>
<keyword evidence="3" id="KW-0406">Ion transport</keyword>
<dbReference type="GO" id="GO:0034220">
    <property type="term" value="P:monoatomic ion transmembrane transport"/>
    <property type="evidence" value="ECO:0007669"/>
    <property type="project" value="UniProtKB-KW"/>
</dbReference>
<evidence type="ECO:0000259" key="2">
    <source>
        <dbReference type="Pfam" id="PF07885"/>
    </source>
</evidence>
<sequence>MPRWLDFLRRTPCLVLLVVQLAGVVLYPFMEETYAGRAAFALFGLLVLALVVLTLRVTPFLTWVALLVAAPSAVLLAVSAVSGDPGLFVWSAVFEMLLYLYAALSMLAYMLRDDRVTTDELFAIPAVFTLLAWAFAYLFVVVQALDPGGFSTGGQGTRTWMELLFLSFTTLSSTGLSDITPISGHARSVVMIEQVAGVFYIAMVVTRLVALRGQRAAGRQS</sequence>
<evidence type="ECO:0000313" key="4">
    <source>
        <dbReference type="Proteomes" id="UP000683575"/>
    </source>
</evidence>
<gene>
    <name evidence="3" type="ORF">KRR39_22340</name>
</gene>
<dbReference type="Proteomes" id="UP000683575">
    <property type="component" value="Chromosome"/>
</dbReference>
<keyword evidence="4" id="KW-1185">Reference proteome</keyword>
<proteinExistence type="predicted"/>
<feature type="transmembrane region" description="Helical" evidence="1">
    <location>
        <begin position="60"/>
        <end position="81"/>
    </location>
</feature>
<name>A0A975Y029_9ACTN</name>
<feature type="transmembrane region" description="Helical" evidence="1">
    <location>
        <begin position="87"/>
        <end position="109"/>
    </location>
</feature>
<dbReference type="RefSeq" id="WP_216939557.1">
    <property type="nucleotide sequence ID" value="NZ_CP077062.1"/>
</dbReference>
<evidence type="ECO:0000256" key="1">
    <source>
        <dbReference type="SAM" id="Phobius"/>
    </source>
</evidence>
<keyword evidence="1" id="KW-0812">Transmembrane</keyword>
<evidence type="ECO:0000313" key="3">
    <source>
        <dbReference type="EMBL" id="QWZ08047.1"/>
    </source>
</evidence>
<keyword evidence="3" id="KW-0813">Transport</keyword>
<dbReference type="AlphaFoldDB" id="A0A975Y029"/>
<feature type="transmembrane region" description="Helical" evidence="1">
    <location>
        <begin position="191"/>
        <end position="210"/>
    </location>
</feature>
<accession>A0A975Y029</accession>
<feature type="transmembrane region" description="Helical" evidence="1">
    <location>
        <begin position="12"/>
        <end position="29"/>
    </location>
</feature>
<organism evidence="3 4">
    <name type="scientific">Nocardioides panacis</name>
    <dbReference type="NCBI Taxonomy" id="2849501"/>
    <lineage>
        <taxon>Bacteria</taxon>
        <taxon>Bacillati</taxon>
        <taxon>Actinomycetota</taxon>
        <taxon>Actinomycetes</taxon>
        <taxon>Propionibacteriales</taxon>
        <taxon>Nocardioidaceae</taxon>
        <taxon>Nocardioides</taxon>
    </lineage>
</organism>
<protein>
    <submittedName>
        <fullName evidence="3">Potassium channel family protein</fullName>
    </submittedName>
</protein>